<evidence type="ECO:0000313" key="4">
    <source>
        <dbReference type="WBParaSite" id="TCNE_0000943901-mRNA-1"/>
    </source>
</evidence>
<keyword evidence="1" id="KW-0472">Membrane</keyword>
<name>A0A183ULR9_TOXCA</name>
<keyword evidence="1" id="KW-0812">Transmembrane</keyword>
<feature type="transmembrane region" description="Helical" evidence="1">
    <location>
        <begin position="149"/>
        <end position="170"/>
    </location>
</feature>
<dbReference type="AlphaFoldDB" id="A0A183ULR9"/>
<evidence type="ECO:0000313" key="2">
    <source>
        <dbReference type="EMBL" id="VDM40760.1"/>
    </source>
</evidence>
<keyword evidence="1" id="KW-1133">Transmembrane helix</keyword>
<reference evidence="4" key="1">
    <citation type="submission" date="2016-06" db="UniProtKB">
        <authorList>
            <consortium name="WormBaseParasite"/>
        </authorList>
    </citation>
    <scope>IDENTIFICATION</scope>
</reference>
<accession>A0A183ULR9</accession>
<protein>
    <submittedName>
        <fullName evidence="4">PBPe domain-containing protein</fullName>
    </submittedName>
</protein>
<dbReference type="WBParaSite" id="TCNE_0000943901-mRNA-1">
    <property type="protein sequence ID" value="TCNE_0000943901-mRNA-1"/>
    <property type="gene ID" value="TCNE_0000943901"/>
</dbReference>
<keyword evidence="3" id="KW-1185">Reference proteome</keyword>
<reference evidence="2 3" key="2">
    <citation type="submission" date="2018-11" db="EMBL/GenBank/DDBJ databases">
        <authorList>
            <consortium name="Pathogen Informatics"/>
        </authorList>
    </citation>
    <scope>NUCLEOTIDE SEQUENCE [LARGE SCALE GENOMIC DNA]</scope>
</reference>
<dbReference type="EMBL" id="UYWY01020174">
    <property type="protein sequence ID" value="VDM40760.1"/>
    <property type="molecule type" value="Genomic_DNA"/>
</dbReference>
<organism evidence="3 4">
    <name type="scientific">Toxocara canis</name>
    <name type="common">Canine roundworm</name>
    <dbReference type="NCBI Taxonomy" id="6265"/>
    <lineage>
        <taxon>Eukaryota</taxon>
        <taxon>Metazoa</taxon>
        <taxon>Ecdysozoa</taxon>
        <taxon>Nematoda</taxon>
        <taxon>Chromadorea</taxon>
        <taxon>Rhabditida</taxon>
        <taxon>Spirurina</taxon>
        <taxon>Ascaridomorpha</taxon>
        <taxon>Ascaridoidea</taxon>
        <taxon>Toxocaridae</taxon>
        <taxon>Toxocara</taxon>
    </lineage>
</organism>
<dbReference type="Proteomes" id="UP000050794">
    <property type="component" value="Unassembled WGS sequence"/>
</dbReference>
<evidence type="ECO:0000313" key="3">
    <source>
        <dbReference type="Proteomes" id="UP000050794"/>
    </source>
</evidence>
<gene>
    <name evidence="2" type="ORF">TCNE_LOCUS9439</name>
</gene>
<sequence length="191" mass="20757">MSWLSICTLALVATGVVVIGLIHINAINGEPPIVEQLLNEAMITKIPILVAAQNDATKALNGTELTFSHETSGMPANRGRMTGAKCDIMCAKNNSEAVVQTMNDLHALCMYKLESFSSSDKRSQYTSSALMSLALVNTLGDDRADNKDMLFYMIYTSTGSIIFLVIVAMLSQQLETHLNALFGEPFGDILY</sequence>
<evidence type="ECO:0000256" key="1">
    <source>
        <dbReference type="SAM" id="Phobius"/>
    </source>
</evidence>
<proteinExistence type="predicted"/>